<name>A0ABT3FI96_9BACT</name>
<organism evidence="3 4">
    <name type="scientific">Luteolibacter flavescens</name>
    <dbReference type="NCBI Taxonomy" id="1859460"/>
    <lineage>
        <taxon>Bacteria</taxon>
        <taxon>Pseudomonadati</taxon>
        <taxon>Verrucomicrobiota</taxon>
        <taxon>Verrucomicrobiia</taxon>
        <taxon>Verrucomicrobiales</taxon>
        <taxon>Verrucomicrobiaceae</taxon>
        <taxon>Luteolibacter</taxon>
    </lineage>
</organism>
<dbReference type="RefSeq" id="WP_264499246.1">
    <property type="nucleotide sequence ID" value="NZ_JAPDDS010000001.1"/>
</dbReference>
<dbReference type="PROSITE" id="PS51704">
    <property type="entry name" value="GP_PDE"/>
    <property type="match status" value="1"/>
</dbReference>
<feature type="domain" description="GP-PDE" evidence="2">
    <location>
        <begin position="42"/>
        <end position="316"/>
    </location>
</feature>
<accession>A0ABT3FI96</accession>
<keyword evidence="1" id="KW-0732">Signal</keyword>
<reference evidence="3 4" key="1">
    <citation type="submission" date="2022-10" db="EMBL/GenBank/DDBJ databases">
        <title>Luteolibacter flavescens strain MCCC 1K03193, whole genome shotgun sequencing project.</title>
        <authorList>
            <person name="Zhao G."/>
            <person name="Shen L."/>
        </authorList>
    </citation>
    <scope>NUCLEOTIDE SEQUENCE [LARGE SCALE GENOMIC DNA]</scope>
    <source>
        <strain evidence="3 4">MCCC 1K03193</strain>
    </source>
</reference>
<proteinExistence type="predicted"/>
<evidence type="ECO:0000313" key="3">
    <source>
        <dbReference type="EMBL" id="MCW1883284.1"/>
    </source>
</evidence>
<dbReference type="PANTHER" id="PTHR46320">
    <property type="entry name" value="GLYCEROPHOSPHODIESTER PHOSPHODIESTERASE 1"/>
    <property type="match status" value="1"/>
</dbReference>
<evidence type="ECO:0000313" key="4">
    <source>
        <dbReference type="Proteomes" id="UP001207930"/>
    </source>
</evidence>
<dbReference type="Gene3D" id="3.20.20.190">
    <property type="entry name" value="Phosphatidylinositol (PI) phosphodiesterase"/>
    <property type="match status" value="1"/>
</dbReference>
<feature type="chain" id="PRO_5047490671" evidence="1">
    <location>
        <begin position="26"/>
        <end position="316"/>
    </location>
</feature>
<dbReference type="InterPro" id="IPR017946">
    <property type="entry name" value="PLC-like_Pdiesterase_TIM-brl"/>
</dbReference>
<feature type="signal peptide" evidence="1">
    <location>
        <begin position="1"/>
        <end position="25"/>
    </location>
</feature>
<dbReference type="InterPro" id="IPR032160">
    <property type="entry name" value="DUF4996"/>
</dbReference>
<sequence length="316" mass="34826">MNLGFFPALKSAAFLSLVLAGTAMADIAPVLASYRNSEDKRVLVACHRAGYLVKGGKDLPENSLLAIRDSIRAGAEILEIDLMMTSDGELVLMHDTTLDRTTSGKGKVRDKTLAEIKELHLLLPDRKPTEERVPTFRETMEAVKGKVLVNLDKLPVTDRKKMDAAMKVLRETGTVDHAIFKQGVKDVPAEKIRKALERYPEKLDFMPVIANATSQEVVAVLDTYRPEAIEIVFKDEPVGMLSPEVLAAAKRHGTRLWINTLWASLNAGRDDARALAGDPAGSWGWVVERGAAIIQTDHRDPLLRYLEGLGKRQAAK</sequence>
<gene>
    <name evidence="3" type="ORF">OKA04_00995</name>
</gene>
<evidence type="ECO:0000259" key="2">
    <source>
        <dbReference type="PROSITE" id="PS51704"/>
    </source>
</evidence>
<dbReference type="Pfam" id="PF16387">
    <property type="entry name" value="DUF4996"/>
    <property type="match status" value="1"/>
</dbReference>
<protein>
    <submittedName>
        <fullName evidence="3">Glycerophosphodiester phosphodiesterase family protein</fullName>
    </submittedName>
</protein>
<evidence type="ECO:0000256" key="1">
    <source>
        <dbReference type="SAM" id="SignalP"/>
    </source>
</evidence>
<dbReference type="Proteomes" id="UP001207930">
    <property type="component" value="Unassembled WGS sequence"/>
</dbReference>
<dbReference type="Pfam" id="PF03009">
    <property type="entry name" value="GDPD"/>
    <property type="match status" value="1"/>
</dbReference>
<comment type="caution">
    <text evidence="3">The sequence shown here is derived from an EMBL/GenBank/DDBJ whole genome shotgun (WGS) entry which is preliminary data.</text>
</comment>
<dbReference type="CDD" id="cd08566">
    <property type="entry name" value="GDPD_AtGDE_like"/>
    <property type="match status" value="1"/>
</dbReference>
<dbReference type="PANTHER" id="PTHR46320:SF1">
    <property type="entry name" value="GLYCEROPHOSPHODIESTER PHOSPHODIESTERASE 1"/>
    <property type="match status" value="1"/>
</dbReference>
<dbReference type="InterPro" id="IPR030395">
    <property type="entry name" value="GP_PDE_dom"/>
</dbReference>
<keyword evidence="4" id="KW-1185">Reference proteome</keyword>
<dbReference type="EMBL" id="JAPDDS010000001">
    <property type="protein sequence ID" value="MCW1883284.1"/>
    <property type="molecule type" value="Genomic_DNA"/>
</dbReference>
<dbReference type="SUPFAM" id="SSF51695">
    <property type="entry name" value="PLC-like phosphodiesterases"/>
    <property type="match status" value="1"/>
</dbReference>